<dbReference type="Proteomes" id="UP000753802">
    <property type="component" value="Unassembled WGS sequence"/>
</dbReference>
<dbReference type="InterPro" id="IPR058512">
    <property type="entry name" value="DUF8199"/>
</dbReference>
<reference evidence="2 3" key="1">
    <citation type="submission" date="2020-01" db="EMBL/GenBank/DDBJ databases">
        <title>Genome analysis.</title>
        <authorList>
            <person name="Wu S."/>
            <person name="Wang G."/>
        </authorList>
    </citation>
    <scope>NUCLEOTIDE SEQUENCE [LARGE SCALE GENOMIC DNA]</scope>
    <source>
        <strain evidence="2 3">SYL130</strain>
    </source>
</reference>
<dbReference type="NCBIfam" id="NF047658">
    <property type="entry name" value="HYC_CC_PP"/>
    <property type="match status" value="1"/>
</dbReference>
<feature type="chain" id="PRO_5047385986" evidence="1">
    <location>
        <begin position="23"/>
        <end position="128"/>
    </location>
</feature>
<dbReference type="RefSeq" id="WP_161817570.1">
    <property type="nucleotide sequence ID" value="NZ_JAACJS010000004.1"/>
</dbReference>
<accession>A0ABW9ZQN5</accession>
<dbReference type="Pfam" id="PF26622">
    <property type="entry name" value="DUF8199"/>
    <property type="match status" value="1"/>
</dbReference>
<protein>
    <submittedName>
        <fullName evidence="2">Uncharacterized protein</fullName>
    </submittedName>
</protein>
<evidence type="ECO:0000313" key="3">
    <source>
        <dbReference type="Proteomes" id="UP000753802"/>
    </source>
</evidence>
<comment type="caution">
    <text evidence="2">The sequence shown here is derived from an EMBL/GenBank/DDBJ whole genome shotgun (WGS) entry which is preliminary data.</text>
</comment>
<keyword evidence="3" id="KW-1185">Reference proteome</keyword>
<proteinExistence type="predicted"/>
<dbReference type="EMBL" id="JAACJS010000004">
    <property type="protein sequence ID" value="NCI49239.1"/>
    <property type="molecule type" value="Genomic_DNA"/>
</dbReference>
<name>A0ABW9ZQN5_9BACT</name>
<feature type="signal peptide" evidence="1">
    <location>
        <begin position="1"/>
        <end position="22"/>
    </location>
</feature>
<sequence length="128" mass="14264">MKKLLVTILAVAYLTVSSGATINLHYCMGKLMTVDMKQEQKGSCGTCGMEKAGHKGCCKDEQKKLQIEKDQKISESSFQFLTVVSDISVPAYSYFSYVQSIIIDYPVSHAPPDWGAVPIFIRNCNFRI</sequence>
<evidence type="ECO:0000313" key="2">
    <source>
        <dbReference type="EMBL" id="NCI49239.1"/>
    </source>
</evidence>
<evidence type="ECO:0000256" key="1">
    <source>
        <dbReference type="SAM" id="SignalP"/>
    </source>
</evidence>
<keyword evidence="1" id="KW-0732">Signal</keyword>
<dbReference type="InterPro" id="IPR058060">
    <property type="entry name" value="HYC_CC_PP"/>
</dbReference>
<gene>
    <name evidence="2" type="ORF">GWC95_04840</name>
</gene>
<organism evidence="2 3">
    <name type="scientific">Sediminibacterium roseum</name>
    <dbReference type="NCBI Taxonomy" id="1978412"/>
    <lineage>
        <taxon>Bacteria</taxon>
        <taxon>Pseudomonadati</taxon>
        <taxon>Bacteroidota</taxon>
        <taxon>Chitinophagia</taxon>
        <taxon>Chitinophagales</taxon>
        <taxon>Chitinophagaceae</taxon>
        <taxon>Sediminibacterium</taxon>
    </lineage>
</organism>